<evidence type="ECO:0000256" key="4">
    <source>
        <dbReference type="ARBA" id="ARBA00022729"/>
    </source>
</evidence>
<evidence type="ECO:0000256" key="3">
    <source>
        <dbReference type="ARBA" id="ARBA00022525"/>
    </source>
</evidence>
<evidence type="ECO:0000313" key="6">
    <source>
        <dbReference type="EMBL" id="WNH96195.1"/>
    </source>
</evidence>
<organism evidence="6">
    <name type="scientific">Anthonomus eugenii</name>
    <name type="common">pepper weevil</name>
    <dbReference type="NCBI Taxonomy" id="122869"/>
    <lineage>
        <taxon>Eukaryota</taxon>
        <taxon>Metazoa</taxon>
        <taxon>Ecdysozoa</taxon>
        <taxon>Arthropoda</taxon>
        <taxon>Hexapoda</taxon>
        <taxon>Insecta</taxon>
        <taxon>Pterygota</taxon>
        <taxon>Neoptera</taxon>
        <taxon>Endopterygota</taxon>
        <taxon>Coleoptera</taxon>
        <taxon>Polyphaga</taxon>
        <taxon>Cucujiformia</taxon>
        <taxon>Curculionidae</taxon>
        <taxon>Curculioninae</taxon>
        <taxon>Anthonomini</taxon>
        <taxon>Anthonomus</taxon>
    </lineage>
</organism>
<dbReference type="InterPro" id="IPR036728">
    <property type="entry name" value="PBP_GOBP_sf"/>
</dbReference>
<reference evidence="6" key="1">
    <citation type="submission" date="2022-07" db="EMBL/GenBank/DDBJ databases">
        <authorList>
            <person name="Segura Leon O.L."/>
            <person name="Lechuga-Paredes P."/>
            <person name="Cibrian Tovar J."/>
            <person name="Torres Huerta B."/>
        </authorList>
    </citation>
    <scope>NUCLEOTIDE SEQUENCE</scope>
</reference>
<evidence type="ECO:0000256" key="5">
    <source>
        <dbReference type="SAM" id="SignalP"/>
    </source>
</evidence>
<proteinExistence type="evidence at transcript level"/>
<evidence type="ECO:0000256" key="2">
    <source>
        <dbReference type="ARBA" id="ARBA00008098"/>
    </source>
</evidence>
<keyword evidence="3" id="KW-0964">Secreted</keyword>
<dbReference type="CDD" id="cd23992">
    <property type="entry name" value="PBP_GOBP"/>
    <property type="match status" value="1"/>
</dbReference>
<dbReference type="GO" id="GO:0005615">
    <property type="term" value="C:extracellular space"/>
    <property type="evidence" value="ECO:0007669"/>
    <property type="project" value="TreeGrafter"/>
</dbReference>
<comment type="subcellular location">
    <subcellularLocation>
        <location evidence="1">Secreted</location>
    </subcellularLocation>
</comment>
<accession>A0AA96C8A3</accession>
<evidence type="ECO:0000256" key="1">
    <source>
        <dbReference type="ARBA" id="ARBA00004613"/>
    </source>
</evidence>
<sequence>MKQFVVLLVFALAATTMAKPEVNKDQVAHSAQKVKQAHEKCQADPATAVDESALKNLHKGGEAPANIAAYTLCISKNLGWQHEDGSINKDYIQSRAEAIFGASPKLQQIVDECAAGQATPEATAQHLFKCYRKYSPRPQGQRAA</sequence>
<feature type="chain" id="PRO_5041680073" evidence="5">
    <location>
        <begin position="19"/>
        <end position="144"/>
    </location>
</feature>
<dbReference type="SUPFAM" id="SSF47565">
    <property type="entry name" value="Insect pheromone/odorant-binding proteins"/>
    <property type="match status" value="1"/>
</dbReference>
<gene>
    <name evidence="6" type="primary">OBP13</name>
</gene>
<dbReference type="EMBL" id="OP056790">
    <property type="protein sequence ID" value="WNH96195.1"/>
    <property type="molecule type" value="mRNA"/>
</dbReference>
<dbReference type="GO" id="GO:0005549">
    <property type="term" value="F:odorant binding"/>
    <property type="evidence" value="ECO:0007669"/>
    <property type="project" value="InterPro"/>
</dbReference>
<name>A0AA96C8A3_9CUCU</name>
<feature type="signal peptide" evidence="5">
    <location>
        <begin position="1"/>
        <end position="18"/>
    </location>
</feature>
<reference evidence="6" key="2">
    <citation type="journal article" date="2023" name="Int. J. Mol. Sci.">
        <title>Odorant-Binding and Chemosensory Proteins in Anthonomus eugenii (Coleoptera: Curculionidae) and Their Tissue Expression.</title>
        <authorList>
            <person name="Lechuga-Paredes P."/>
            <person name="Segura-Leon O.L."/>
            <person name="Cibrian-Tovar J."/>
            <person name="Torres-Huerta B."/>
            <person name="Velazquez-Gonzalez J.C."/>
            <person name="Cruz-Jaramillo J.L."/>
        </authorList>
    </citation>
    <scope>NUCLEOTIDE SEQUENCE</scope>
</reference>
<comment type="similarity">
    <text evidence="2">Belongs to the PBP/GOBP family.</text>
</comment>
<protein>
    <submittedName>
        <fullName evidence="6">Odorant binding protein 13</fullName>
    </submittedName>
</protein>
<dbReference type="PANTHER" id="PTHR11857:SF43">
    <property type="entry name" value="GEO07291P1-RELATED"/>
    <property type="match status" value="1"/>
</dbReference>
<dbReference type="InterPro" id="IPR006170">
    <property type="entry name" value="PBP/GOBP"/>
</dbReference>
<dbReference type="Gene3D" id="1.10.238.20">
    <property type="entry name" value="Pheromone/general odorant binding protein domain"/>
    <property type="match status" value="1"/>
</dbReference>
<dbReference type="AlphaFoldDB" id="A0AA96C8A3"/>
<keyword evidence="4 5" id="KW-0732">Signal</keyword>
<dbReference type="PANTHER" id="PTHR11857">
    <property type="entry name" value="ODORANT BINDING PROTEIN-RELATED"/>
    <property type="match status" value="1"/>
</dbReference>
<dbReference type="Pfam" id="PF01395">
    <property type="entry name" value="PBP_GOBP"/>
    <property type="match status" value="1"/>
</dbReference>
<dbReference type="GO" id="GO:0007608">
    <property type="term" value="P:sensory perception of smell"/>
    <property type="evidence" value="ECO:0007669"/>
    <property type="project" value="TreeGrafter"/>
</dbReference>